<keyword evidence="6" id="KW-0378">Hydrolase</keyword>
<feature type="domain" description="PLD phosphodiesterase" evidence="9">
    <location>
        <begin position="354"/>
        <end position="381"/>
    </location>
</feature>
<accession>A0A2U2DKM6</accession>
<keyword evidence="4" id="KW-0964">Secreted</keyword>
<evidence type="ECO:0000313" key="10">
    <source>
        <dbReference type="EMBL" id="PWE53843.1"/>
    </source>
</evidence>
<keyword evidence="11" id="KW-1185">Reference proteome</keyword>
<dbReference type="RefSeq" id="WP_109460639.1">
    <property type="nucleotide sequence ID" value="NZ_QFBC01000013.1"/>
</dbReference>
<dbReference type="GO" id="GO:0005576">
    <property type="term" value="C:extracellular region"/>
    <property type="evidence" value="ECO:0007669"/>
    <property type="project" value="UniProtKB-SubCell"/>
</dbReference>
<evidence type="ECO:0000259" key="9">
    <source>
        <dbReference type="PROSITE" id="PS50035"/>
    </source>
</evidence>
<dbReference type="CDD" id="cd09140">
    <property type="entry name" value="PLDc_vPLD1_2_like_bac_1"/>
    <property type="match status" value="1"/>
</dbReference>
<dbReference type="SMART" id="SM00155">
    <property type="entry name" value="PLDc"/>
    <property type="match status" value="2"/>
</dbReference>
<dbReference type="PANTHER" id="PTHR18896:SF60">
    <property type="entry name" value="PHOSPHOLIPASE D"/>
    <property type="match status" value="1"/>
</dbReference>
<dbReference type="PANTHER" id="PTHR18896">
    <property type="entry name" value="PHOSPHOLIPASE D"/>
    <property type="match status" value="1"/>
</dbReference>
<evidence type="ECO:0000256" key="5">
    <source>
        <dbReference type="ARBA" id="ARBA00022737"/>
    </source>
</evidence>
<dbReference type="InterPro" id="IPR015679">
    <property type="entry name" value="PLipase_D_fam"/>
</dbReference>
<comment type="subcellular location">
    <subcellularLocation>
        <location evidence="2">Secreted</location>
    </subcellularLocation>
</comment>
<comment type="function">
    <text evidence="1">Could be a virulence factor.</text>
</comment>
<dbReference type="GO" id="GO:0009395">
    <property type="term" value="P:phospholipid catabolic process"/>
    <property type="evidence" value="ECO:0007669"/>
    <property type="project" value="TreeGrafter"/>
</dbReference>
<evidence type="ECO:0000256" key="7">
    <source>
        <dbReference type="ARBA" id="ARBA00023098"/>
    </source>
</evidence>
<evidence type="ECO:0000256" key="4">
    <source>
        <dbReference type="ARBA" id="ARBA00022525"/>
    </source>
</evidence>
<organism evidence="10 11">
    <name type="scientific">Metarhizobium album</name>
    <dbReference type="NCBI Taxonomy" id="2182425"/>
    <lineage>
        <taxon>Bacteria</taxon>
        <taxon>Pseudomonadati</taxon>
        <taxon>Pseudomonadota</taxon>
        <taxon>Alphaproteobacteria</taxon>
        <taxon>Hyphomicrobiales</taxon>
        <taxon>Rhizobiaceae</taxon>
        <taxon>Metarhizobium</taxon>
    </lineage>
</organism>
<proteinExistence type="predicted"/>
<feature type="domain" description="PLD phosphodiesterase" evidence="9">
    <location>
        <begin position="136"/>
        <end position="163"/>
    </location>
</feature>
<evidence type="ECO:0000313" key="11">
    <source>
        <dbReference type="Proteomes" id="UP000245252"/>
    </source>
</evidence>
<comment type="caution">
    <text evidence="10">The sequence shown here is derived from an EMBL/GenBank/DDBJ whole genome shotgun (WGS) entry which is preliminary data.</text>
</comment>
<dbReference type="AlphaFoldDB" id="A0A2U2DKM6"/>
<dbReference type="Gene3D" id="3.30.870.10">
    <property type="entry name" value="Endonuclease Chain A"/>
    <property type="match status" value="2"/>
</dbReference>
<evidence type="ECO:0000256" key="1">
    <source>
        <dbReference type="ARBA" id="ARBA00003145"/>
    </source>
</evidence>
<evidence type="ECO:0000256" key="3">
    <source>
        <dbReference type="ARBA" id="ARBA00018392"/>
    </source>
</evidence>
<protein>
    <recommendedName>
        <fullName evidence="3">Phospholipase D</fullName>
    </recommendedName>
    <alternativeName>
        <fullName evidence="8">Choline phosphatase</fullName>
    </alternativeName>
</protein>
<dbReference type="PROSITE" id="PS50035">
    <property type="entry name" value="PLD"/>
    <property type="match status" value="2"/>
</dbReference>
<gene>
    <name evidence="10" type="ORF">DEM27_23250</name>
</gene>
<dbReference type="SUPFAM" id="SSF56024">
    <property type="entry name" value="Phospholipase D/nuclease"/>
    <property type="match status" value="2"/>
</dbReference>
<reference evidence="10 11" key="1">
    <citation type="submission" date="2018-05" db="EMBL/GenBank/DDBJ databases">
        <title>The draft genome of strain NS-104.</title>
        <authorList>
            <person name="Hang P."/>
            <person name="Jiang J."/>
        </authorList>
    </citation>
    <scope>NUCLEOTIDE SEQUENCE [LARGE SCALE GENOMIC DNA]</scope>
    <source>
        <strain evidence="10 11">NS-104</strain>
    </source>
</reference>
<dbReference type="EMBL" id="QFBC01000013">
    <property type="protein sequence ID" value="PWE53843.1"/>
    <property type="molecule type" value="Genomic_DNA"/>
</dbReference>
<sequence>MYLADQEFNIDAAPFQDSIIRIGQNASETATADKVAFLIDAKDYFRRLHQVLRRAKNTIWIVGWDFNPNIRLRPETDETLGGLLRSAVEANPQLQVRILIWAMGPIYSGKTLKFFRKMPWSDHPRISLHFDLKHPVRACHHQKIVCVDDAIAFLGGMDITARRWDDRQHAVENDLRVSPEGVPYEPVHDIQAMVSGKAARMIGDIARKRWHRATGEAHAPLENGEVDWPLDLPPALEGGRAAVALTEPWNWSCKGRREAIRLTHDALMSARRHIYIETQYLASFNVAKTLARRLQEPDGPEVVAIVTRRSHGFLEKIMMGNNRDRLIRRLKRADRFGRLRVMYPVVSNGKGGEHEVLVHSKLIVVDDHFVRIGSSNLNYRSEGLDTECDLALEGVTAEQRLAIAHLRNDLLAEHLDAEIGEVAAMIERDGSMIVAIDTLNTRIRGLRPFIVDIERGETSSIPGTGLIDPREPFWPLQSMSAQFGAMASWLRGVLPFSLGCRMRK</sequence>
<dbReference type="Pfam" id="PF00614">
    <property type="entry name" value="PLDc"/>
    <property type="match status" value="1"/>
</dbReference>
<keyword evidence="5" id="KW-0677">Repeat</keyword>
<dbReference type="Proteomes" id="UP000245252">
    <property type="component" value="Unassembled WGS sequence"/>
</dbReference>
<dbReference type="CDD" id="cd09143">
    <property type="entry name" value="PLDc_vPLD1_2_like_bac_2"/>
    <property type="match status" value="1"/>
</dbReference>
<keyword evidence="7" id="KW-0443">Lipid metabolism</keyword>
<evidence type="ECO:0000256" key="2">
    <source>
        <dbReference type="ARBA" id="ARBA00004613"/>
    </source>
</evidence>
<name>A0A2U2DKM6_9HYPH</name>
<evidence type="ECO:0000256" key="6">
    <source>
        <dbReference type="ARBA" id="ARBA00022801"/>
    </source>
</evidence>
<dbReference type="Pfam" id="PF13091">
    <property type="entry name" value="PLDc_2"/>
    <property type="match status" value="1"/>
</dbReference>
<evidence type="ECO:0000256" key="8">
    <source>
        <dbReference type="ARBA" id="ARBA00029594"/>
    </source>
</evidence>
<dbReference type="InterPro" id="IPR001736">
    <property type="entry name" value="PLipase_D/transphosphatidylase"/>
</dbReference>
<dbReference type="GO" id="GO:0004630">
    <property type="term" value="F:phospholipase D activity"/>
    <property type="evidence" value="ECO:0007669"/>
    <property type="project" value="UniProtKB-EC"/>
</dbReference>
<dbReference type="OrthoDB" id="8828485at2"/>
<dbReference type="InterPro" id="IPR025202">
    <property type="entry name" value="PLD-like_dom"/>
</dbReference>